<accession>G5H7A1</accession>
<dbReference type="SUPFAM" id="SSF54506">
    <property type="entry name" value="Diaminopimelate epimerase-like"/>
    <property type="match status" value="2"/>
</dbReference>
<dbReference type="NCBIfam" id="TIGR00652">
    <property type="entry name" value="DapF"/>
    <property type="match status" value="1"/>
</dbReference>
<comment type="catalytic activity">
    <reaction evidence="7 8">
        <text>(2S,6S)-2,6-diaminopimelate = meso-2,6-diaminopimelate</text>
        <dbReference type="Rhea" id="RHEA:15393"/>
        <dbReference type="ChEBI" id="CHEBI:57609"/>
        <dbReference type="ChEBI" id="CHEBI:57791"/>
        <dbReference type="EC" id="5.1.1.7"/>
    </reaction>
</comment>
<dbReference type="EMBL" id="ADLD01000009">
    <property type="protein sequence ID" value="EHB92740.1"/>
    <property type="molecule type" value="Genomic_DNA"/>
</dbReference>
<organism evidence="10 11">
    <name type="scientific">Alistipes indistinctus YIT 12060</name>
    <dbReference type="NCBI Taxonomy" id="742725"/>
    <lineage>
        <taxon>Bacteria</taxon>
        <taxon>Pseudomonadati</taxon>
        <taxon>Bacteroidota</taxon>
        <taxon>Bacteroidia</taxon>
        <taxon>Bacteroidales</taxon>
        <taxon>Rikenellaceae</taxon>
        <taxon>Alistipes</taxon>
    </lineage>
</organism>
<dbReference type="Gene3D" id="3.10.310.10">
    <property type="entry name" value="Diaminopimelate Epimerase, Chain A, domain 1"/>
    <property type="match status" value="2"/>
</dbReference>
<feature type="site" description="Could be important to modulate the pK values of the two catalytic cysteine residues" evidence="8">
    <location>
        <position position="193"/>
    </location>
</feature>
<evidence type="ECO:0000256" key="8">
    <source>
        <dbReference type="HAMAP-Rule" id="MF_00197"/>
    </source>
</evidence>
<dbReference type="GO" id="GO:0008837">
    <property type="term" value="F:diaminopimelate epimerase activity"/>
    <property type="evidence" value="ECO:0007669"/>
    <property type="project" value="UniProtKB-UniRule"/>
</dbReference>
<comment type="pathway">
    <text evidence="1 8">Amino-acid biosynthesis; L-lysine biosynthesis via DAP pathway; DL-2,6-diaminopimelate from LL-2,6-diaminopimelate: step 1/1.</text>
</comment>
<feature type="site" description="Could be important to modulate the pK values of the two catalytic cysteine residues" evidence="8">
    <location>
        <position position="142"/>
    </location>
</feature>
<comment type="function">
    <text evidence="8">Catalyzes the stereoinversion of LL-2,6-diaminopimelate (L,L-DAP) to meso-diaminopimelate (meso-DAP), a precursor of L-lysine and an essential component of the bacterial peptidoglycan.</text>
</comment>
<feature type="active site" description="Proton donor" evidence="8">
    <location>
        <position position="73"/>
    </location>
</feature>
<comment type="caution">
    <text evidence="10">The sequence shown here is derived from an EMBL/GenBank/DDBJ whole genome shotgun (WGS) entry which is preliminary data.</text>
</comment>
<dbReference type="InterPro" id="IPR018510">
    <property type="entry name" value="DAP_epimerase_AS"/>
</dbReference>
<dbReference type="GO" id="GO:0005829">
    <property type="term" value="C:cytosol"/>
    <property type="evidence" value="ECO:0007669"/>
    <property type="project" value="TreeGrafter"/>
</dbReference>
<dbReference type="GO" id="GO:0009089">
    <property type="term" value="P:lysine biosynthetic process via diaminopimelate"/>
    <property type="evidence" value="ECO:0007669"/>
    <property type="project" value="UniProtKB-UniRule"/>
</dbReference>
<reference evidence="10 11" key="1">
    <citation type="submission" date="2011-08" db="EMBL/GenBank/DDBJ databases">
        <title>The Genome Sequence of Alistipes indistinctus YIT 12060.</title>
        <authorList>
            <consortium name="The Broad Institute Genome Sequencing Platform"/>
            <person name="Earl A."/>
            <person name="Ward D."/>
            <person name="Feldgarden M."/>
            <person name="Gevers D."/>
            <person name="Morotomi M."/>
            <person name="Young S.K."/>
            <person name="Zeng Q."/>
            <person name="Gargeya S."/>
            <person name="Fitzgerald M."/>
            <person name="Haas B."/>
            <person name="Abouelleil A."/>
            <person name="Alvarado L."/>
            <person name="Arachchi H.M."/>
            <person name="Berlin A."/>
            <person name="Brown A."/>
            <person name="Chapman S.B."/>
            <person name="Chen Z."/>
            <person name="Dunbar C."/>
            <person name="Freedman E."/>
            <person name="Gearin G."/>
            <person name="Gellesch M."/>
            <person name="Goldberg J."/>
            <person name="Griggs A."/>
            <person name="Gujja S."/>
            <person name="Heiman D."/>
            <person name="Howarth C."/>
            <person name="Larson L."/>
            <person name="Lui A."/>
            <person name="MacDonald P.J.P."/>
            <person name="Montmayeur A."/>
            <person name="Murphy C."/>
            <person name="Neiman D."/>
            <person name="Pearson M."/>
            <person name="Priest M."/>
            <person name="Roberts A."/>
            <person name="Saif S."/>
            <person name="Shea T."/>
            <person name="Shenoy N."/>
            <person name="Sisk P."/>
            <person name="Stolte C."/>
            <person name="Sykes S."/>
            <person name="Wortman J."/>
            <person name="Nusbaum C."/>
            <person name="Birren B."/>
        </authorList>
    </citation>
    <scope>NUCLEOTIDE SEQUENCE [LARGE SCALE GENOMIC DNA]</scope>
    <source>
        <strain evidence="10 11">YIT 12060</strain>
    </source>
</reference>
<evidence type="ECO:0000256" key="2">
    <source>
        <dbReference type="ARBA" id="ARBA00010219"/>
    </source>
</evidence>
<evidence type="ECO:0000256" key="3">
    <source>
        <dbReference type="ARBA" id="ARBA00013080"/>
    </source>
</evidence>
<protein>
    <recommendedName>
        <fullName evidence="3 8">Diaminopimelate epimerase</fullName>
        <shortName evidence="8">DAP epimerase</shortName>
        <ecNumber evidence="3 8">5.1.1.7</ecNumber>
    </recommendedName>
    <alternativeName>
        <fullName evidence="8">PLP-independent amino acid racemase</fullName>
    </alternativeName>
</protein>
<dbReference type="EC" id="5.1.1.7" evidence="3 8"/>
<comment type="subcellular location">
    <subcellularLocation>
        <location evidence="8">Cytoplasm</location>
    </subcellularLocation>
</comment>
<dbReference type="HOGENOM" id="CLU_053306_3_2_10"/>
<comment type="caution">
    <text evidence="8">Lacks conserved residue(s) required for the propagation of feature annotation.</text>
</comment>
<dbReference type="PANTHER" id="PTHR31689">
    <property type="entry name" value="DIAMINOPIMELATE EPIMERASE, CHLOROPLASTIC"/>
    <property type="match status" value="1"/>
</dbReference>
<feature type="binding site" evidence="8">
    <location>
        <begin position="193"/>
        <end position="194"/>
    </location>
    <ligand>
        <name>substrate</name>
    </ligand>
</feature>
<feature type="binding site" evidence="8">
    <location>
        <position position="64"/>
    </location>
    <ligand>
        <name>substrate</name>
    </ligand>
</feature>
<evidence type="ECO:0000256" key="4">
    <source>
        <dbReference type="ARBA" id="ARBA00022605"/>
    </source>
</evidence>
<dbReference type="AlphaFoldDB" id="G5H7A1"/>
<keyword evidence="4 8" id="KW-0028">Amino-acid biosynthesis</keyword>
<feature type="binding site" evidence="8">
    <location>
        <begin position="74"/>
        <end position="75"/>
    </location>
    <ligand>
        <name>substrate</name>
    </ligand>
</feature>
<keyword evidence="11" id="KW-1185">Reference proteome</keyword>
<proteinExistence type="inferred from homology"/>
<gene>
    <name evidence="8" type="primary">dapF</name>
    <name evidence="10" type="ORF">HMPREF9450_00944</name>
</gene>
<evidence type="ECO:0000256" key="9">
    <source>
        <dbReference type="PROSITE-ProRule" id="PRU10125"/>
    </source>
</evidence>
<dbReference type="UniPathway" id="UPA00034">
    <property type="reaction ID" value="UER00025"/>
</dbReference>
<feature type="binding site" evidence="8">
    <location>
        <position position="13"/>
    </location>
    <ligand>
        <name>substrate</name>
    </ligand>
</feature>
<dbReference type="PATRIC" id="fig|742725.3.peg.999"/>
<dbReference type="PANTHER" id="PTHR31689:SF0">
    <property type="entry name" value="DIAMINOPIMELATE EPIMERASE"/>
    <property type="match status" value="1"/>
</dbReference>
<keyword evidence="6 8" id="KW-0413">Isomerase</keyword>
<dbReference type="STRING" id="742725.HMPREF9450_00944"/>
<feature type="active site" evidence="9">
    <location>
        <position position="73"/>
    </location>
</feature>
<dbReference type="InterPro" id="IPR001653">
    <property type="entry name" value="DAP_epimerase_DapF"/>
</dbReference>
<name>G5H7A1_9BACT</name>
<dbReference type="PROSITE" id="PS01326">
    <property type="entry name" value="DAP_EPIMERASE"/>
    <property type="match status" value="1"/>
</dbReference>
<dbReference type="HAMAP" id="MF_00197">
    <property type="entry name" value="DAP_epimerase"/>
    <property type="match status" value="1"/>
</dbReference>
<comment type="similarity">
    <text evidence="2 8">Belongs to the diaminopimelate epimerase family.</text>
</comment>
<dbReference type="eggNOG" id="COG0253">
    <property type="taxonomic scope" value="Bacteria"/>
</dbReference>
<dbReference type="Proteomes" id="UP000006008">
    <property type="component" value="Unassembled WGS sequence"/>
</dbReference>
<dbReference type="OrthoDB" id="9805408at2"/>
<evidence type="ECO:0000256" key="6">
    <source>
        <dbReference type="ARBA" id="ARBA00023235"/>
    </source>
</evidence>
<comment type="subunit">
    <text evidence="8">Homodimer.</text>
</comment>
<evidence type="ECO:0000256" key="5">
    <source>
        <dbReference type="ARBA" id="ARBA00023154"/>
    </source>
</evidence>
<feature type="active site" description="Proton acceptor" evidence="8">
    <location>
        <position position="203"/>
    </location>
</feature>
<sequence>MKQRFYKYEGAGNDFVVIDGRTGGFIPGRERVAFLCDRRRGIGADGLMILGHDPEQQFRMRYFNADGGESTMCGNGGRCIALFAEHLGIGGATKRFTGIDGVHEARMLEVEGDRGEVALGMIDVPEIDRHDGYCFLNTGSPHYVEFVEDVRSVDVCSRGAAVRWGEPFAAGGGTNVNFVERVGDGHIRVRTFERGVEDETLACGTGATASALATALLSGSPVRRYRVDVEGGTLFVAFESADGSSFSHVVLTGPAKKVFEGEIDLKI</sequence>
<evidence type="ECO:0000313" key="10">
    <source>
        <dbReference type="EMBL" id="EHB92740.1"/>
    </source>
</evidence>
<dbReference type="RefSeq" id="WP_009133750.1">
    <property type="nucleotide sequence ID" value="NZ_CP102250.1"/>
</dbReference>
<evidence type="ECO:0000256" key="1">
    <source>
        <dbReference type="ARBA" id="ARBA00005196"/>
    </source>
</evidence>
<evidence type="ECO:0000313" key="11">
    <source>
        <dbReference type="Proteomes" id="UP000006008"/>
    </source>
</evidence>
<feature type="binding site" evidence="8">
    <location>
        <position position="175"/>
    </location>
    <ligand>
        <name>substrate</name>
    </ligand>
</feature>
<keyword evidence="8" id="KW-0963">Cytoplasm</keyword>
<feature type="binding site" evidence="8">
    <location>
        <begin position="204"/>
        <end position="205"/>
    </location>
    <ligand>
        <name>substrate</name>
    </ligand>
</feature>
<evidence type="ECO:0000256" key="7">
    <source>
        <dbReference type="ARBA" id="ARBA00051712"/>
    </source>
</evidence>
<keyword evidence="5 8" id="KW-0457">Lysine biosynthesis</keyword>
<dbReference type="GeneID" id="92816038"/>
<dbReference type="Pfam" id="PF01678">
    <property type="entry name" value="DAP_epimerase"/>
    <property type="match status" value="2"/>
</dbReference>